<dbReference type="PANTHER" id="PTHR48100:SF59">
    <property type="entry name" value="ADENOSYLCOBALAMIN_ALPHA-RIBAZOLE PHOSPHATASE"/>
    <property type="match status" value="1"/>
</dbReference>
<dbReference type="InterPro" id="IPR050275">
    <property type="entry name" value="PGM_Phosphatase"/>
</dbReference>
<accession>A0ABS3HFE7</accession>
<keyword evidence="2" id="KW-1185">Reference proteome</keyword>
<dbReference type="EMBL" id="JAFLVR010000018">
    <property type="protein sequence ID" value="MBO0452158.1"/>
    <property type="molecule type" value="Genomic_DNA"/>
</dbReference>
<evidence type="ECO:0000313" key="2">
    <source>
        <dbReference type="Proteomes" id="UP000664495"/>
    </source>
</evidence>
<evidence type="ECO:0000313" key="1">
    <source>
        <dbReference type="EMBL" id="MBO0452158.1"/>
    </source>
</evidence>
<dbReference type="CDD" id="cd07067">
    <property type="entry name" value="HP_PGM_like"/>
    <property type="match status" value="1"/>
</dbReference>
<reference evidence="1 2" key="1">
    <citation type="submission" date="2021-03" db="EMBL/GenBank/DDBJ databases">
        <title>Enterococcal diversity collection.</title>
        <authorList>
            <person name="Gilmore M.S."/>
            <person name="Schwartzman J."/>
            <person name="Van Tyne D."/>
            <person name="Martin M."/>
            <person name="Earl A.M."/>
            <person name="Manson A.L."/>
            <person name="Straub T."/>
            <person name="Salamzade R."/>
            <person name="Saavedra J."/>
            <person name="Lebreton F."/>
            <person name="Prichula J."/>
            <person name="Schaufler K."/>
            <person name="Gaca A."/>
            <person name="Sgardioli B."/>
            <person name="Wagenaar J."/>
            <person name="Strong T."/>
        </authorList>
    </citation>
    <scope>NUCLEOTIDE SEQUENCE [LARGE SCALE GENOMIC DNA]</scope>
    <source>
        <strain evidence="1 2">MJM16</strain>
    </source>
</reference>
<dbReference type="Proteomes" id="UP000664495">
    <property type="component" value="Unassembled WGS sequence"/>
</dbReference>
<dbReference type="SMART" id="SM00855">
    <property type="entry name" value="PGAM"/>
    <property type="match status" value="1"/>
</dbReference>
<dbReference type="RefSeq" id="WP_207107932.1">
    <property type="nucleotide sequence ID" value="NZ_JAFLVR010000018.1"/>
</dbReference>
<dbReference type="PIRSF" id="PIRSF000709">
    <property type="entry name" value="6PFK_2-Ptase"/>
    <property type="match status" value="1"/>
</dbReference>
<dbReference type="SUPFAM" id="SSF53254">
    <property type="entry name" value="Phosphoglycerate mutase-like"/>
    <property type="match status" value="1"/>
</dbReference>
<dbReference type="InterPro" id="IPR013078">
    <property type="entry name" value="His_Pase_superF_clade-1"/>
</dbReference>
<proteinExistence type="predicted"/>
<name>A0ABS3HFE7_9ENTE</name>
<dbReference type="Pfam" id="PF00300">
    <property type="entry name" value="His_Phos_1"/>
    <property type="match status" value="1"/>
</dbReference>
<comment type="caution">
    <text evidence="1">The sequence shown here is derived from an EMBL/GenBank/DDBJ whole genome shotgun (WGS) entry which is preliminary data.</text>
</comment>
<dbReference type="InterPro" id="IPR001345">
    <property type="entry name" value="PG/BPGM_mutase_AS"/>
</dbReference>
<sequence length="190" mass="22542">MRIYLIRHGETEYNRRRLFYGKSDISLNETGIEQANWLAEKFKEGKIDAVIYTSSLRRTIETAKLIFPNQPIISLEDLDEKDFGLWEGMSADQINTEYPVEWEKWLLSPFEYTPKNAEKFSVFQNRVLSCFNDLLQKKEDFVLVGHLGVLRTILKTYFSELNFWEIDLEQGNYTVMESENSRFKIIKWNS</sequence>
<dbReference type="PANTHER" id="PTHR48100">
    <property type="entry name" value="BROAD-SPECIFICITY PHOSPHATASE YOR283W-RELATED"/>
    <property type="match status" value="1"/>
</dbReference>
<dbReference type="InterPro" id="IPR029033">
    <property type="entry name" value="His_PPase_superfam"/>
</dbReference>
<organism evidence="1 2">
    <name type="scientific">Candidatus Enterococcus murrayae</name>
    <dbReference type="NCBI Taxonomy" id="2815321"/>
    <lineage>
        <taxon>Bacteria</taxon>
        <taxon>Bacillati</taxon>
        <taxon>Bacillota</taxon>
        <taxon>Bacilli</taxon>
        <taxon>Lactobacillales</taxon>
        <taxon>Enterococcaceae</taxon>
        <taxon>Enterococcus</taxon>
    </lineage>
</organism>
<dbReference type="PROSITE" id="PS00175">
    <property type="entry name" value="PG_MUTASE"/>
    <property type="match status" value="1"/>
</dbReference>
<gene>
    <name evidence="1" type="ORF">JZO85_07760</name>
</gene>
<dbReference type="Gene3D" id="3.40.50.1240">
    <property type="entry name" value="Phosphoglycerate mutase-like"/>
    <property type="match status" value="1"/>
</dbReference>
<protein>
    <submittedName>
        <fullName evidence="1">Histidine phosphatase family protein</fullName>
    </submittedName>
</protein>